<evidence type="ECO:0000313" key="2">
    <source>
        <dbReference type="Proteomes" id="UP000246050"/>
    </source>
</evidence>
<organism evidence="1 2">
    <name type="scientific">Micromonospora sicca</name>
    <dbReference type="NCBI Taxonomy" id="2202420"/>
    <lineage>
        <taxon>Bacteria</taxon>
        <taxon>Bacillati</taxon>
        <taxon>Actinomycetota</taxon>
        <taxon>Actinomycetes</taxon>
        <taxon>Micromonosporales</taxon>
        <taxon>Micromonosporaceae</taxon>
        <taxon>Micromonospora</taxon>
    </lineage>
</organism>
<reference evidence="1 2" key="1">
    <citation type="submission" date="2018-05" db="EMBL/GenBank/DDBJ databases">
        <title>Micromonosporas from Atacama Desert.</title>
        <authorList>
            <person name="Carro L."/>
            <person name="Golinska P."/>
            <person name="Klenk H.-P."/>
            <person name="Goodfellow M."/>
        </authorList>
    </citation>
    <scope>NUCLEOTIDE SEQUENCE [LARGE SCALE GENOMIC DNA]</scope>
    <source>
        <strain evidence="1 2">4G51</strain>
    </source>
</reference>
<accession>A0A317DA82</accession>
<dbReference type="AlphaFoldDB" id="A0A317DA82"/>
<dbReference type="Proteomes" id="UP000246050">
    <property type="component" value="Unassembled WGS sequence"/>
</dbReference>
<proteinExistence type="predicted"/>
<comment type="caution">
    <text evidence="1">The sequence shown here is derived from an EMBL/GenBank/DDBJ whole genome shotgun (WGS) entry which is preliminary data.</text>
</comment>
<sequence>MTAPPPEVGAVAERASLAFRAVETWLSGEVMRELLGVLGVRPGVDDPASWADSASAVGRQLDVDEALPGWLVPVLRGAPATRNGLSAGQTWLLRRALAVERVASAHFNFRMSGGGTYRERWQAVAGDLAPDVRARVLDLADELGLVSPRRPRQRRYDHTLVLGGGFTSPLIRARHAAELRASGVGLGEISFLGSPRRLANGPPRPERLAVRHFAPNAADEFDLMVGAARAAFGASPAVVMYLCGCPSAEVRCPRWRCAGAAGAADTPAAYTHDRRVDLVDGGGHVLGSALSASTGRPPYRPDTADTMRLWAWCGDPRPGQHVLVVTSQVFVPFQTFDGMRRLYLPHNLEVDTVGVGTDWATNPRAAENLLQETLSAVRSARRLLVDAAGLLLDVGVDG</sequence>
<name>A0A317DA82_9ACTN</name>
<protein>
    <submittedName>
        <fullName evidence="1">Uncharacterized protein</fullName>
    </submittedName>
</protein>
<dbReference type="EMBL" id="QGKS01000312">
    <property type="protein sequence ID" value="PWR11669.1"/>
    <property type="molecule type" value="Genomic_DNA"/>
</dbReference>
<evidence type="ECO:0000313" key="1">
    <source>
        <dbReference type="EMBL" id="PWR11669.1"/>
    </source>
</evidence>
<gene>
    <name evidence="1" type="ORF">DKT69_26175</name>
</gene>